<keyword evidence="7" id="KW-0677">Repeat</keyword>
<evidence type="ECO:0000256" key="2">
    <source>
        <dbReference type="ARBA" id="ARBA00009592"/>
    </source>
</evidence>
<evidence type="ECO:0000256" key="8">
    <source>
        <dbReference type="ARBA" id="ARBA00022989"/>
    </source>
</evidence>
<evidence type="ECO:0000256" key="4">
    <source>
        <dbReference type="ARBA" id="ARBA00022614"/>
    </source>
</evidence>
<dbReference type="Gramene" id="RZC49605">
    <property type="protein sequence ID" value="RZC49605"/>
    <property type="gene ID" value="C5167_018032"/>
</dbReference>
<comment type="similarity">
    <text evidence="2">Belongs to the RLP family.</text>
</comment>
<dbReference type="PANTHER" id="PTHR48063">
    <property type="entry name" value="LRR RECEPTOR-LIKE KINASE"/>
    <property type="match status" value="1"/>
</dbReference>
<feature type="transmembrane region" description="Helical" evidence="11">
    <location>
        <begin position="900"/>
        <end position="922"/>
    </location>
</feature>
<feature type="chain" id="PRO_5021411268" description="Leucine-rich repeat-containing N-terminal plant-type domain-containing protein" evidence="12">
    <location>
        <begin position="30"/>
        <end position="951"/>
    </location>
</feature>
<evidence type="ECO:0000259" key="13">
    <source>
        <dbReference type="Pfam" id="PF08263"/>
    </source>
</evidence>
<gene>
    <name evidence="14" type="ORF">C5167_018032</name>
</gene>
<dbReference type="FunFam" id="3.80.10.10:FF:000111">
    <property type="entry name" value="LRR receptor-like serine/threonine-protein kinase ERECTA"/>
    <property type="match status" value="1"/>
</dbReference>
<evidence type="ECO:0000256" key="9">
    <source>
        <dbReference type="ARBA" id="ARBA00023136"/>
    </source>
</evidence>
<keyword evidence="8 11" id="KW-1133">Transmembrane helix</keyword>
<dbReference type="OrthoDB" id="1600340at2759"/>
<evidence type="ECO:0000256" key="12">
    <source>
        <dbReference type="SAM" id="SignalP"/>
    </source>
</evidence>
<dbReference type="InterPro" id="IPR001611">
    <property type="entry name" value="Leu-rich_rpt"/>
</dbReference>
<evidence type="ECO:0000256" key="6">
    <source>
        <dbReference type="ARBA" id="ARBA00022729"/>
    </source>
</evidence>
<name>A0A4Y7IQ56_PAPSO</name>
<dbReference type="PRINTS" id="PR00019">
    <property type="entry name" value="LEURICHRPT"/>
</dbReference>
<dbReference type="Pfam" id="PF13855">
    <property type="entry name" value="LRR_8"/>
    <property type="match status" value="2"/>
</dbReference>
<dbReference type="FunFam" id="3.80.10.10:FF:000095">
    <property type="entry name" value="LRR receptor-like serine/threonine-protein kinase GSO1"/>
    <property type="match status" value="1"/>
</dbReference>
<keyword evidence="15" id="KW-1185">Reference proteome</keyword>
<dbReference type="GO" id="GO:0005886">
    <property type="term" value="C:plasma membrane"/>
    <property type="evidence" value="ECO:0007669"/>
    <property type="project" value="UniProtKB-SubCell"/>
</dbReference>
<comment type="subcellular location">
    <subcellularLocation>
        <location evidence="1">Cell membrane</location>
        <topology evidence="1">Single-pass type I membrane protein</topology>
    </subcellularLocation>
</comment>
<dbReference type="EMBL" id="CM010716">
    <property type="protein sequence ID" value="RZC49605.1"/>
    <property type="molecule type" value="Genomic_DNA"/>
</dbReference>
<dbReference type="FunFam" id="3.80.10.10:FF:000400">
    <property type="entry name" value="Nuclear pore complex protein NUP107"/>
    <property type="match status" value="1"/>
</dbReference>
<evidence type="ECO:0000256" key="10">
    <source>
        <dbReference type="ARBA" id="ARBA00023180"/>
    </source>
</evidence>
<dbReference type="PANTHER" id="PTHR48063:SF100">
    <property type="entry name" value="RECEPTOR-LIKE PROTEIN EIX2"/>
    <property type="match status" value="1"/>
</dbReference>
<dbReference type="STRING" id="3469.A0A4Y7IQ56"/>
<feature type="domain" description="Leucine-rich repeat-containing N-terminal plant-type" evidence="13">
    <location>
        <begin position="34"/>
        <end position="71"/>
    </location>
</feature>
<evidence type="ECO:0000256" key="1">
    <source>
        <dbReference type="ARBA" id="ARBA00004251"/>
    </source>
</evidence>
<dbReference type="SMART" id="SM00365">
    <property type="entry name" value="LRR_SD22"/>
    <property type="match status" value="5"/>
</dbReference>
<dbReference type="InterPro" id="IPR013210">
    <property type="entry name" value="LRR_N_plant-typ"/>
</dbReference>
<dbReference type="FunFam" id="3.80.10.10:FF:000383">
    <property type="entry name" value="Leucine-rich repeat receptor protein kinase EMS1"/>
    <property type="match status" value="1"/>
</dbReference>
<evidence type="ECO:0000256" key="11">
    <source>
        <dbReference type="SAM" id="Phobius"/>
    </source>
</evidence>
<evidence type="ECO:0000256" key="3">
    <source>
        <dbReference type="ARBA" id="ARBA00022475"/>
    </source>
</evidence>
<dbReference type="GO" id="GO:0099402">
    <property type="term" value="P:plant organ development"/>
    <property type="evidence" value="ECO:0007669"/>
    <property type="project" value="UniProtKB-ARBA"/>
</dbReference>
<feature type="signal peptide" evidence="12">
    <location>
        <begin position="1"/>
        <end position="29"/>
    </location>
</feature>
<dbReference type="InterPro" id="IPR046956">
    <property type="entry name" value="RLP23-like"/>
</dbReference>
<dbReference type="AlphaFoldDB" id="A0A4Y7IQ56"/>
<evidence type="ECO:0000313" key="14">
    <source>
        <dbReference type="EMBL" id="RZC49605.1"/>
    </source>
</evidence>
<dbReference type="Pfam" id="PF00560">
    <property type="entry name" value="LRR_1"/>
    <property type="match status" value="13"/>
</dbReference>
<keyword evidence="3" id="KW-1003">Cell membrane</keyword>
<dbReference type="InterPro" id="IPR003591">
    <property type="entry name" value="Leu-rich_rpt_typical-subtyp"/>
</dbReference>
<evidence type="ECO:0000256" key="7">
    <source>
        <dbReference type="ARBA" id="ARBA00022737"/>
    </source>
</evidence>
<proteinExistence type="inferred from homology"/>
<dbReference type="Gene3D" id="3.80.10.10">
    <property type="entry name" value="Ribonuclease Inhibitor"/>
    <property type="match status" value="4"/>
</dbReference>
<evidence type="ECO:0000313" key="15">
    <source>
        <dbReference type="Proteomes" id="UP000316621"/>
    </source>
</evidence>
<dbReference type="SMART" id="SM00369">
    <property type="entry name" value="LRR_TYP"/>
    <property type="match status" value="12"/>
</dbReference>
<keyword evidence="4" id="KW-0433">Leucine-rich repeat</keyword>
<dbReference type="Proteomes" id="UP000316621">
    <property type="component" value="Chromosome 2"/>
</dbReference>
<keyword evidence="10" id="KW-0325">Glycoprotein</keyword>
<dbReference type="Pfam" id="PF08263">
    <property type="entry name" value="LRRNT_2"/>
    <property type="match status" value="1"/>
</dbReference>
<keyword evidence="5 11" id="KW-0812">Transmembrane</keyword>
<protein>
    <recommendedName>
        <fullName evidence="13">Leucine-rich repeat-containing N-terminal plant-type domain-containing protein</fullName>
    </recommendedName>
</protein>
<accession>A0A4Y7IQ56</accession>
<dbReference type="OMA" id="IPLEICH"/>
<evidence type="ECO:0000256" key="5">
    <source>
        <dbReference type="ARBA" id="ARBA00022692"/>
    </source>
</evidence>
<keyword evidence="6 12" id="KW-0732">Signal</keyword>
<dbReference type="GO" id="GO:0009653">
    <property type="term" value="P:anatomical structure morphogenesis"/>
    <property type="evidence" value="ECO:0007669"/>
    <property type="project" value="UniProtKB-ARBA"/>
</dbReference>
<organism evidence="14 15">
    <name type="scientific">Papaver somniferum</name>
    <name type="common">Opium poppy</name>
    <dbReference type="NCBI Taxonomy" id="3469"/>
    <lineage>
        <taxon>Eukaryota</taxon>
        <taxon>Viridiplantae</taxon>
        <taxon>Streptophyta</taxon>
        <taxon>Embryophyta</taxon>
        <taxon>Tracheophyta</taxon>
        <taxon>Spermatophyta</taxon>
        <taxon>Magnoliopsida</taxon>
        <taxon>Ranunculales</taxon>
        <taxon>Papaveraceae</taxon>
        <taxon>Papaveroideae</taxon>
        <taxon>Papaver</taxon>
    </lineage>
</organism>
<dbReference type="FunFam" id="3.80.10.10:FF:000649">
    <property type="entry name" value="Leucine Rich Repeat family protein"/>
    <property type="match status" value="1"/>
</dbReference>
<keyword evidence="9 11" id="KW-0472">Membrane</keyword>
<reference evidence="14 15" key="1">
    <citation type="journal article" date="2018" name="Science">
        <title>The opium poppy genome and morphinan production.</title>
        <authorList>
            <person name="Guo L."/>
            <person name="Winzer T."/>
            <person name="Yang X."/>
            <person name="Li Y."/>
            <person name="Ning Z."/>
            <person name="He Z."/>
            <person name="Teodor R."/>
            <person name="Lu Y."/>
            <person name="Bowser T.A."/>
            <person name="Graham I.A."/>
            <person name="Ye K."/>
        </authorList>
    </citation>
    <scope>NUCLEOTIDE SEQUENCE [LARGE SCALE GENOMIC DNA]</scope>
    <source>
        <strain evidence="15">cv. HN1</strain>
        <tissue evidence="14">Leaves</tissue>
    </source>
</reference>
<sequence>MELSLRSRILVFFLGLFVSTPNYIKLSSGEVCNKQEVKSLLTFKKDLKDPSSQLSSWSGEDCCKWNGVICNNKTQIVELNLQSFMLGGELSTSLQELKQLEQLDLSSNDFQGIQIPSFLGSLQNLRYLNLSRAGFDGTIPYQLGNLSNLRYLDISSSVRYDLTATDDLQWISRLSSLQHLDMSGVNLSSVTKWFHTVNMLPYLLELRLSASKLGNSSIPSHSFINFTSLTVLDLSQNYIISSLPEWLYNLSSLVQLNLNFNNFGGAISKDISQLTSLTSLELSANELEGEAPTTMRNLCNLQVMDLSGNKFRGEISGFLKGTSSCLSGSLRFLSLEVNQFTGPLPDHLGNLHKLEYLSLKNNEFSGPIPFSLGRLSLLKKLDLRYNQLNGSLPASIHNLSKLEALRTSYNSLEGVLTEAHFDNLAKLQTIEMDSLVIKFSQRWNPPFQLIGASFRSCQLGPQFPKWLQTQTILEEINLSSTGIASTVPTWFWNMTSQFTYLNLSNNQITGELPKLFKSSPFSAGIYLNSNQFTGQLPRISSDIRELDLSNNSFSGTISKLLCDQVNANRLKVLDLSRNLLSGEIPQCWMYWRSLKLVRLGSNNLTGKIPSSMGKLILLQSLHLRNNSLTGELPLSLQNCTELRTMDLGENRFEGNIPTWLGESYPNLIVLRLRLNKFRGGIPPELCYLPSLQLLDLAHNNLSGSIPRCFSNFSGMASQQNSSTRIFYSIVYGEFVETGLLVTKGREFEYSNTLTLVTSMDLSKNRLSGDIPNEITTLVGLRSLNLSENKFVGGIPQQIGKMSLLESLDFSNNNLSGSIPRSILDLNFLSHLNLSYNNLSGRIPLNPQLQGLTEWSYIGNTGLCGLPFLNSCTNGDEESKNTNGRSVKEENEDDDWIETKWFYLSLILGLVIGVWGFCGFFVLKKSWRYAYFGSIENMTVNVINYFCHSKTR</sequence>
<dbReference type="InterPro" id="IPR032675">
    <property type="entry name" value="LRR_dom_sf"/>
</dbReference>
<dbReference type="SUPFAM" id="SSF52058">
    <property type="entry name" value="L domain-like"/>
    <property type="match status" value="3"/>
</dbReference>